<dbReference type="STRING" id="1561.NPD11_1316"/>
<keyword evidence="2" id="KW-1185">Reference proteome</keyword>
<protein>
    <recommendedName>
        <fullName evidence="3">MarR family transcriptional regulator</fullName>
    </recommendedName>
</protein>
<proteinExistence type="predicted"/>
<dbReference type="InterPro" id="IPR036388">
    <property type="entry name" value="WH-like_DNA-bd_sf"/>
</dbReference>
<dbReference type="HOGENOM" id="CLU_203781_1_0_9"/>
<dbReference type="eggNOG" id="COG1522">
    <property type="taxonomic scope" value="Bacteria"/>
</dbReference>
<dbReference type="SUPFAM" id="SSF46785">
    <property type="entry name" value="Winged helix' DNA-binding domain"/>
    <property type="match status" value="1"/>
</dbReference>
<organism evidence="1 2">
    <name type="scientific">Clostridium baratii str. Sullivan</name>
    <dbReference type="NCBI Taxonomy" id="1415775"/>
    <lineage>
        <taxon>Bacteria</taxon>
        <taxon>Bacillati</taxon>
        <taxon>Bacillota</taxon>
        <taxon>Clostridia</taxon>
        <taxon>Eubacteriales</taxon>
        <taxon>Clostridiaceae</taxon>
        <taxon>Clostridium</taxon>
    </lineage>
</organism>
<dbReference type="RefSeq" id="WP_039313637.1">
    <property type="nucleotide sequence ID" value="NZ_CP006905.1"/>
</dbReference>
<dbReference type="Gene3D" id="1.10.10.10">
    <property type="entry name" value="Winged helix-like DNA-binding domain superfamily/Winged helix DNA-binding domain"/>
    <property type="match status" value="1"/>
</dbReference>
<name>A0A0A7FTG6_9CLOT</name>
<dbReference type="GeneID" id="60852199"/>
<evidence type="ECO:0000313" key="1">
    <source>
        <dbReference type="EMBL" id="AIY82818.1"/>
    </source>
</evidence>
<dbReference type="AlphaFoldDB" id="A0A0A7FTG6"/>
<dbReference type="EMBL" id="CP006905">
    <property type="protein sequence ID" value="AIY82818.1"/>
    <property type="molecule type" value="Genomic_DNA"/>
</dbReference>
<evidence type="ECO:0000313" key="2">
    <source>
        <dbReference type="Proteomes" id="UP000030635"/>
    </source>
</evidence>
<sequence length="59" mass="6792">MDIEGKIIEALENAENPLKVSEIVEITGLDKKDIDKAIKEMKKEEKIISPKRCYYVLNN</sequence>
<accession>A0A0A7FTG6</accession>
<dbReference type="KEGG" id="cbv:U729_1702"/>
<reference evidence="1 2" key="1">
    <citation type="journal article" date="2015" name="Infect. Genet. Evol.">
        <title>Genomic sequences of six botulinum neurotoxin-producing strains representing three clostridial species illustrate the mobility and diversity of botulinum neurotoxin genes.</title>
        <authorList>
            <person name="Smith T.J."/>
            <person name="Hill K.K."/>
            <person name="Xie G."/>
            <person name="Foley B.T."/>
            <person name="Williamson C.H."/>
            <person name="Foster J.T."/>
            <person name="Johnson S.L."/>
            <person name="Chertkov O."/>
            <person name="Teshima H."/>
            <person name="Gibbons H.S."/>
            <person name="Johnsky L.A."/>
            <person name="Karavis M.A."/>
            <person name="Smith L.A."/>
        </authorList>
    </citation>
    <scope>NUCLEOTIDE SEQUENCE [LARGE SCALE GENOMIC DNA]</scope>
    <source>
        <strain evidence="1">Sullivan</strain>
    </source>
</reference>
<gene>
    <name evidence="1" type="ORF">U729_1702</name>
</gene>
<dbReference type="Proteomes" id="UP000030635">
    <property type="component" value="Chromosome"/>
</dbReference>
<dbReference type="InterPro" id="IPR036390">
    <property type="entry name" value="WH_DNA-bd_sf"/>
</dbReference>
<evidence type="ECO:0008006" key="3">
    <source>
        <dbReference type="Google" id="ProtNLM"/>
    </source>
</evidence>